<dbReference type="EMBL" id="JBHUHV010000022">
    <property type="protein sequence ID" value="MFD2066611.1"/>
    <property type="molecule type" value="Genomic_DNA"/>
</dbReference>
<evidence type="ECO:0000313" key="3">
    <source>
        <dbReference type="Proteomes" id="UP001597369"/>
    </source>
</evidence>
<keyword evidence="1" id="KW-0732">Signal</keyword>
<name>A0ABW4WW54_9BACT</name>
<comment type="caution">
    <text evidence="2">The sequence shown here is derived from an EMBL/GenBank/DDBJ whole genome shotgun (WGS) entry which is preliminary data.</text>
</comment>
<evidence type="ECO:0000313" key="2">
    <source>
        <dbReference type="EMBL" id="MFD2066611.1"/>
    </source>
</evidence>
<proteinExistence type="predicted"/>
<feature type="signal peptide" evidence="1">
    <location>
        <begin position="1"/>
        <end position="21"/>
    </location>
</feature>
<gene>
    <name evidence="2" type="ORF">ACFSKU_06920</name>
</gene>
<dbReference type="InterPro" id="IPR025515">
    <property type="entry name" value="DUF4403"/>
</dbReference>
<sequence>MKKYILQLTALLWLTATVGFTLQGCSSTDKLNTAAPSSAVAKAPAYQPQLSSVSVPVSVSITAMEDKLNKELSGTLYKDDKLDDHNVAVTVTKKGRMTVRAEKDKIYFSVPLNIYTKGRWKWDPCKFCPAIDKAEDTSFDMVIKTESKVGLTEDYKISTVTSGDFEWGNTKPTLQLGPLKIGLARFIEPALRSQMNNLAKQLDKELQSRLDIRQYVADAWLMMQEPVKLNDELNAWLSITPKEVRIAPLQAKNGTLNTRIGITSYITVSTDGKPQTQINKSLPKLVTDSRMSDDIQIGLTANISYAHASKMLQEQVAKQTYTFDEGKSQVTVNDVSISPNGEQLVLMLDVNGKTKAGLFTKKIVGKVYLRGTPYYDAQATSIKVRDVDYDLDTKDKLLSTASWLAKNKFKDIIQAQVNIPVQSQITEAKQLLQATLDKSGRVHESVLLRGRVQEITPENIYLTSEGIKAVINAKGTLTATIDKL</sequence>
<dbReference type="PROSITE" id="PS51257">
    <property type="entry name" value="PROKAR_LIPOPROTEIN"/>
    <property type="match status" value="1"/>
</dbReference>
<reference evidence="3" key="1">
    <citation type="journal article" date="2019" name="Int. J. Syst. Evol. Microbiol.">
        <title>The Global Catalogue of Microorganisms (GCM) 10K type strain sequencing project: providing services to taxonomists for standard genome sequencing and annotation.</title>
        <authorList>
            <consortium name="The Broad Institute Genomics Platform"/>
            <consortium name="The Broad Institute Genome Sequencing Center for Infectious Disease"/>
            <person name="Wu L."/>
            <person name="Ma J."/>
        </authorList>
    </citation>
    <scope>NUCLEOTIDE SEQUENCE [LARGE SCALE GENOMIC DNA]</scope>
    <source>
        <strain evidence="3">JCM 16545</strain>
    </source>
</reference>
<protein>
    <submittedName>
        <fullName evidence="2">DUF4403 family protein</fullName>
    </submittedName>
</protein>
<dbReference type="Pfam" id="PF14356">
    <property type="entry name" value="DUF4403"/>
    <property type="match status" value="1"/>
</dbReference>
<accession>A0ABW4WW54</accession>
<organism evidence="2 3">
    <name type="scientific">Pontibacter silvestris</name>
    <dbReference type="NCBI Taxonomy" id="2305183"/>
    <lineage>
        <taxon>Bacteria</taxon>
        <taxon>Pseudomonadati</taxon>
        <taxon>Bacteroidota</taxon>
        <taxon>Cytophagia</taxon>
        <taxon>Cytophagales</taxon>
        <taxon>Hymenobacteraceae</taxon>
        <taxon>Pontibacter</taxon>
    </lineage>
</organism>
<feature type="chain" id="PRO_5045379641" evidence="1">
    <location>
        <begin position="22"/>
        <end position="484"/>
    </location>
</feature>
<keyword evidence="3" id="KW-1185">Reference proteome</keyword>
<dbReference type="Proteomes" id="UP001597369">
    <property type="component" value="Unassembled WGS sequence"/>
</dbReference>
<dbReference type="RefSeq" id="WP_229960426.1">
    <property type="nucleotide sequence ID" value="NZ_JAJJWI010000008.1"/>
</dbReference>
<evidence type="ECO:0000256" key="1">
    <source>
        <dbReference type="SAM" id="SignalP"/>
    </source>
</evidence>